<accession>I0ICI1</accession>
<sequence>MDRVEADAERLHRLRAAGSSVTEVRPAPRCVWWADDDDRREEAEPGDLVWSGRFPVRRRRARVVEAVRAAGVGGAAVHAVGAAAWPEAAAIGRLLDAGVLLGAREEAAIPAARRLVRLLNPTRCVLVAETEPLAEALREATDNLLVVEAVPPPVPERAPCPRRRAAGEPLLVAVPLAAGASGLPELLSGLGGALDARPEAEVQLLLMGRTTDLSAAYRAAAAAGRLGRVSAAPTRPEAGGVPFHAVLSGVHALASPAATPLEEPPAVLEAEALGLPVLEPAGGSPRPGGVARPLPAAPGADAWAAVLGWLFDDPRGAEAAGAATRDAVRAERGVAASDARLLHLAGLVAGA</sequence>
<dbReference type="SUPFAM" id="SSF53756">
    <property type="entry name" value="UDP-Glycosyltransferase/glycogen phosphorylase"/>
    <property type="match status" value="1"/>
</dbReference>
<dbReference type="EMBL" id="AP012338">
    <property type="protein sequence ID" value="BAM02969.1"/>
    <property type="molecule type" value="Genomic_DNA"/>
</dbReference>
<reference evidence="1 2" key="1">
    <citation type="submission" date="2012-02" db="EMBL/GenBank/DDBJ databases">
        <title>Complete genome sequence of Phycisphaera mikurensis NBRC 102666.</title>
        <authorList>
            <person name="Ankai A."/>
            <person name="Hosoyama A."/>
            <person name="Terui Y."/>
            <person name="Sekine M."/>
            <person name="Fukai R."/>
            <person name="Kato Y."/>
            <person name="Nakamura S."/>
            <person name="Yamada-Narita S."/>
            <person name="Kawakoshi A."/>
            <person name="Fukunaga Y."/>
            <person name="Yamazaki S."/>
            <person name="Fujita N."/>
        </authorList>
    </citation>
    <scope>NUCLEOTIDE SEQUENCE [LARGE SCALE GENOMIC DNA]</scope>
    <source>
        <strain evidence="2">NBRC 102666 / KCTC 22515 / FYK2301M01</strain>
    </source>
</reference>
<gene>
    <name evidence="1" type="ordered locus">PSMK_08100</name>
</gene>
<evidence type="ECO:0008006" key="3">
    <source>
        <dbReference type="Google" id="ProtNLM"/>
    </source>
</evidence>
<dbReference type="Proteomes" id="UP000007881">
    <property type="component" value="Chromosome"/>
</dbReference>
<dbReference type="KEGG" id="phm:PSMK_08100"/>
<evidence type="ECO:0000313" key="1">
    <source>
        <dbReference type="EMBL" id="BAM02969.1"/>
    </source>
</evidence>
<keyword evidence="2" id="KW-1185">Reference proteome</keyword>
<protein>
    <recommendedName>
        <fullName evidence="3">Glycosyltransferase</fullName>
    </recommendedName>
</protein>
<dbReference type="STRING" id="1142394.PSMK_08100"/>
<proteinExistence type="predicted"/>
<dbReference type="AlphaFoldDB" id="I0ICI1"/>
<evidence type="ECO:0000313" key="2">
    <source>
        <dbReference type="Proteomes" id="UP000007881"/>
    </source>
</evidence>
<dbReference type="HOGENOM" id="CLU_789541_0_0_0"/>
<name>I0ICI1_PHYMF</name>
<organism evidence="1 2">
    <name type="scientific">Phycisphaera mikurensis (strain NBRC 102666 / KCTC 22515 / FYK2301M01)</name>
    <dbReference type="NCBI Taxonomy" id="1142394"/>
    <lineage>
        <taxon>Bacteria</taxon>
        <taxon>Pseudomonadati</taxon>
        <taxon>Planctomycetota</taxon>
        <taxon>Phycisphaerae</taxon>
        <taxon>Phycisphaerales</taxon>
        <taxon>Phycisphaeraceae</taxon>
        <taxon>Phycisphaera</taxon>
    </lineage>
</organism>